<evidence type="ECO:0000313" key="4">
    <source>
        <dbReference type="WBParaSite" id="PEQ_0000274301-mRNA-1"/>
    </source>
</evidence>
<organism evidence="3 4">
    <name type="scientific">Parascaris equorum</name>
    <name type="common">Equine roundworm</name>
    <dbReference type="NCBI Taxonomy" id="6256"/>
    <lineage>
        <taxon>Eukaryota</taxon>
        <taxon>Metazoa</taxon>
        <taxon>Ecdysozoa</taxon>
        <taxon>Nematoda</taxon>
        <taxon>Chromadorea</taxon>
        <taxon>Rhabditida</taxon>
        <taxon>Spirurina</taxon>
        <taxon>Ascaridomorpha</taxon>
        <taxon>Ascaridoidea</taxon>
        <taxon>Ascarididae</taxon>
        <taxon>Parascaris</taxon>
    </lineage>
</organism>
<accession>A0A914R8Z9</accession>
<dbReference type="WBParaSite" id="PEQ_0000274301-mRNA-1">
    <property type="protein sequence ID" value="PEQ_0000274301-mRNA-1"/>
    <property type="gene ID" value="PEQ_0000274301"/>
</dbReference>
<dbReference type="PROSITE" id="PS51082">
    <property type="entry name" value="WH2"/>
    <property type="match status" value="1"/>
</dbReference>
<feature type="domain" description="WH2" evidence="2">
    <location>
        <begin position="62"/>
        <end position="79"/>
    </location>
</feature>
<feature type="region of interest" description="Disordered" evidence="1">
    <location>
        <begin position="77"/>
        <end position="183"/>
    </location>
</feature>
<proteinExistence type="predicted"/>
<protein>
    <submittedName>
        <fullName evidence="4">WH2 domain-containing protein</fullName>
    </submittedName>
</protein>
<dbReference type="AlphaFoldDB" id="A0A914R8Z9"/>
<dbReference type="GO" id="GO:0003779">
    <property type="term" value="F:actin binding"/>
    <property type="evidence" value="ECO:0007669"/>
    <property type="project" value="InterPro"/>
</dbReference>
<evidence type="ECO:0000259" key="2">
    <source>
        <dbReference type="PROSITE" id="PS51082"/>
    </source>
</evidence>
<feature type="compositionally biased region" description="Pro residues" evidence="1">
    <location>
        <begin position="112"/>
        <end position="133"/>
    </location>
</feature>
<reference evidence="4" key="1">
    <citation type="submission" date="2022-11" db="UniProtKB">
        <authorList>
            <consortium name="WormBaseParasite"/>
        </authorList>
    </citation>
    <scope>IDENTIFICATION</scope>
</reference>
<feature type="compositionally biased region" description="Polar residues" evidence="1">
    <location>
        <begin position="149"/>
        <end position="161"/>
    </location>
</feature>
<feature type="region of interest" description="Disordered" evidence="1">
    <location>
        <begin position="1"/>
        <end position="51"/>
    </location>
</feature>
<dbReference type="Proteomes" id="UP000887564">
    <property type="component" value="Unplaced"/>
</dbReference>
<keyword evidence="3" id="KW-1185">Reference proteome</keyword>
<feature type="compositionally biased region" description="Basic and acidic residues" evidence="1">
    <location>
        <begin position="163"/>
        <end position="174"/>
    </location>
</feature>
<feature type="compositionally biased region" description="Pro residues" evidence="1">
    <location>
        <begin position="10"/>
        <end position="36"/>
    </location>
</feature>
<name>A0A914R8Z9_PAREQ</name>
<evidence type="ECO:0000313" key="3">
    <source>
        <dbReference type="Proteomes" id="UP000887564"/>
    </source>
</evidence>
<evidence type="ECO:0000256" key="1">
    <source>
        <dbReference type="SAM" id="MobiDB-lite"/>
    </source>
</evidence>
<sequence>MLSQRREPSPSAPMPPPLPTVDARPPPLTGVPPLPPLLKKQRNLKPVTNPALLKLGGKTEVNRDELMKAIRGGVRLRKQNAQQRNEESHTVIAKPQSTCFHEEPRYAIPTIAEPPPPPPPPPPSLSNCAPPPSTLTDSMPGHQDIFKINVTSVNGTETATDATLEKPKKADEHYTSPIPTREM</sequence>
<dbReference type="InterPro" id="IPR003124">
    <property type="entry name" value="WH2_dom"/>
</dbReference>